<feature type="compositionally biased region" description="Low complexity" evidence="1">
    <location>
        <begin position="171"/>
        <end position="183"/>
    </location>
</feature>
<dbReference type="AlphaFoldDB" id="A0A150NZE5"/>
<reference evidence="3 4" key="1">
    <citation type="submission" date="2014-02" db="EMBL/GenBank/DDBJ databases">
        <title>The small core and large imbalanced accessory genome model reveals a collaborative survival strategy of Sorangium cellulosum strains in nature.</title>
        <authorList>
            <person name="Han K."/>
            <person name="Peng R."/>
            <person name="Blom J."/>
            <person name="Li Y.-Z."/>
        </authorList>
    </citation>
    <scope>NUCLEOTIDE SEQUENCE [LARGE SCALE GENOMIC DNA]</scope>
    <source>
        <strain evidence="3 4">So0157-25</strain>
    </source>
</reference>
<feature type="signal peptide" evidence="2">
    <location>
        <begin position="1"/>
        <end position="26"/>
    </location>
</feature>
<keyword evidence="3" id="KW-0378">Hydrolase</keyword>
<keyword evidence="3" id="KW-0645">Protease</keyword>
<evidence type="ECO:0000313" key="3">
    <source>
        <dbReference type="EMBL" id="KYF47215.1"/>
    </source>
</evidence>
<evidence type="ECO:0000256" key="2">
    <source>
        <dbReference type="SAM" id="SignalP"/>
    </source>
</evidence>
<organism evidence="3 4">
    <name type="scientific">Sorangium cellulosum</name>
    <name type="common">Polyangium cellulosum</name>
    <dbReference type="NCBI Taxonomy" id="56"/>
    <lineage>
        <taxon>Bacteria</taxon>
        <taxon>Pseudomonadati</taxon>
        <taxon>Myxococcota</taxon>
        <taxon>Polyangia</taxon>
        <taxon>Polyangiales</taxon>
        <taxon>Polyangiaceae</taxon>
        <taxon>Sorangium</taxon>
    </lineage>
</organism>
<comment type="caution">
    <text evidence="3">The sequence shown here is derived from an EMBL/GenBank/DDBJ whole genome shotgun (WGS) entry which is preliminary data.</text>
</comment>
<dbReference type="PROSITE" id="PS51257">
    <property type="entry name" value="PROKAR_LIPOPROTEIN"/>
    <property type="match status" value="1"/>
</dbReference>
<keyword evidence="2" id="KW-0732">Signal</keyword>
<gene>
    <name evidence="3" type="ORF">BE08_13740</name>
</gene>
<evidence type="ECO:0000256" key="1">
    <source>
        <dbReference type="SAM" id="MobiDB-lite"/>
    </source>
</evidence>
<proteinExistence type="predicted"/>
<dbReference type="InterPro" id="IPR036034">
    <property type="entry name" value="PDZ_sf"/>
</dbReference>
<protein>
    <submittedName>
        <fullName evidence="3">Serine protease</fullName>
    </submittedName>
</protein>
<dbReference type="EMBL" id="JELY01003652">
    <property type="protein sequence ID" value="KYF47215.1"/>
    <property type="molecule type" value="Genomic_DNA"/>
</dbReference>
<dbReference type="Gene3D" id="2.30.42.10">
    <property type="match status" value="1"/>
</dbReference>
<name>A0A150NZE5_SORCE</name>
<evidence type="ECO:0000313" key="4">
    <source>
        <dbReference type="Proteomes" id="UP000075420"/>
    </source>
</evidence>
<accession>A0A150NZE5</accession>
<feature type="compositionally biased region" description="Low complexity" evidence="1">
    <location>
        <begin position="38"/>
        <end position="48"/>
    </location>
</feature>
<feature type="region of interest" description="Disordered" evidence="1">
    <location>
        <begin position="24"/>
        <end position="48"/>
    </location>
</feature>
<sequence length="183" mass="19344">MSTHGKLMLGACLSLAVLAGCGGQQAAGPTPAPPPPAKSAAPVKPTAPAGQFARADVERVLLQGPPWILRRVPVEEVIRAGAFIGWKILALPADWSDLELKPGDVVTRVNGAPLERPDDLFAAYRAVASANELKIAYEREGTARELVVPIFGPPSQETVKAFESDSPPRRPATSRPRGTTVIE</sequence>
<dbReference type="GO" id="GO:0008233">
    <property type="term" value="F:peptidase activity"/>
    <property type="evidence" value="ECO:0007669"/>
    <property type="project" value="UniProtKB-KW"/>
</dbReference>
<feature type="chain" id="PRO_5007565246" evidence="2">
    <location>
        <begin position="27"/>
        <end position="183"/>
    </location>
</feature>
<dbReference type="Proteomes" id="UP000075420">
    <property type="component" value="Unassembled WGS sequence"/>
</dbReference>
<dbReference type="GO" id="GO:0006508">
    <property type="term" value="P:proteolysis"/>
    <property type="evidence" value="ECO:0007669"/>
    <property type="project" value="UniProtKB-KW"/>
</dbReference>
<dbReference type="SUPFAM" id="SSF50156">
    <property type="entry name" value="PDZ domain-like"/>
    <property type="match status" value="1"/>
</dbReference>
<feature type="region of interest" description="Disordered" evidence="1">
    <location>
        <begin position="157"/>
        <end position="183"/>
    </location>
</feature>
<feature type="non-terminal residue" evidence="3">
    <location>
        <position position="183"/>
    </location>
</feature>